<geneLocation type="mitochondrion" evidence="1"/>
<protein>
    <submittedName>
        <fullName evidence="1">Uncharacterized protein</fullName>
    </submittedName>
</protein>
<proteinExistence type="predicted"/>
<reference evidence="1" key="1">
    <citation type="submission" date="2018-08" db="EMBL/GenBank/DDBJ databases">
        <title>Comparative mitochondrial genomics of the basidiomycete Termitomyces.</title>
        <authorList>
            <person name="Nieuwenhuis M."/>
        </authorList>
    </citation>
    <scope>NUCLEOTIDE SEQUENCE</scope>
    <source>
        <strain evidence="1">T123</strain>
    </source>
</reference>
<dbReference type="AlphaFoldDB" id="A0A386TYV2"/>
<sequence length="145" mass="16160">MIVTFVFVLYNIYISSHRSCYIYKSINSDELEVQNSPLDRYATRIARIVMCAKGACDYAPHIGGALGLMLGVDPNLKDSNRDAFFGPLLGSGINKVLPPAFGLRPSAFGLRPSAFGLRRVILKLGLRWNTKIYLLSRIKIKILIL</sequence>
<gene>
    <name evidence="1" type="primary">plorf17</name>
    <name evidence="1" type="ORF">C0990_000030</name>
</gene>
<keyword evidence="1" id="KW-0496">Mitochondrion</keyword>
<dbReference type="EMBL" id="MH725798">
    <property type="protein sequence ID" value="AYE93375.1"/>
    <property type="molecule type" value="Genomic_DNA"/>
</dbReference>
<accession>A0A386TYV2</accession>
<evidence type="ECO:0000313" key="1">
    <source>
        <dbReference type="EMBL" id="AYE93375.1"/>
    </source>
</evidence>
<name>A0A386TYV2_9AGAR</name>
<organism evidence="1">
    <name type="scientific">Termitomyces sp</name>
    <dbReference type="NCBI Taxonomy" id="1916073"/>
    <lineage>
        <taxon>Eukaryota</taxon>
        <taxon>Fungi</taxon>
        <taxon>Dikarya</taxon>
        <taxon>Basidiomycota</taxon>
        <taxon>Agaricomycotina</taxon>
        <taxon>Agaricomycetes</taxon>
        <taxon>Agaricomycetidae</taxon>
        <taxon>Agaricales</taxon>
        <taxon>Tricholomatineae</taxon>
        <taxon>Lyophyllaceae</taxon>
        <taxon>Termitomyces</taxon>
    </lineage>
</organism>